<evidence type="ECO:0000256" key="1">
    <source>
        <dbReference type="ARBA" id="ARBA00022527"/>
    </source>
</evidence>
<evidence type="ECO:0000313" key="8">
    <source>
        <dbReference type="EMBL" id="KAE8373707.1"/>
    </source>
</evidence>
<dbReference type="InterPro" id="IPR000719">
    <property type="entry name" value="Prot_kinase_dom"/>
</dbReference>
<name>A0A5N7AV30_9EURO</name>
<dbReference type="PANTHER" id="PTHR24345:SF91">
    <property type="entry name" value="SERINE_THREONINE-PROTEIN KINASE PLK4"/>
    <property type="match status" value="1"/>
</dbReference>
<dbReference type="SUPFAM" id="SSF56112">
    <property type="entry name" value="Protein kinase-like (PK-like)"/>
    <property type="match status" value="1"/>
</dbReference>
<dbReference type="Pfam" id="PF00069">
    <property type="entry name" value="Pkinase"/>
    <property type="match status" value="1"/>
</dbReference>
<dbReference type="PROSITE" id="PS00108">
    <property type="entry name" value="PROTEIN_KINASE_ST"/>
    <property type="match status" value="1"/>
</dbReference>
<dbReference type="PROSITE" id="PS50011">
    <property type="entry name" value="PROTEIN_KINASE_DOM"/>
    <property type="match status" value="1"/>
</dbReference>
<dbReference type="GO" id="GO:0005524">
    <property type="term" value="F:ATP binding"/>
    <property type="evidence" value="ECO:0007669"/>
    <property type="project" value="UniProtKB-KW"/>
</dbReference>
<dbReference type="Proteomes" id="UP000326198">
    <property type="component" value="Unassembled WGS sequence"/>
</dbReference>
<dbReference type="SMART" id="SM00220">
    <property type="entry name" value="S_TKc"/>
    <property type="match status" value="1"/>
</dbReference>
<evidence type="ECO:0000256" key="6">
    <source>
        <dbReference type="SAM" id="SignalP"/>
    </source>
</evidence>
<keyword evidence="6" id="KW-0732">Signal</keyword>
<dbReference type="EMBL" id="ML736306">
    <property type="protein sequence ID" value="KAE8373707.1"/>
    <property type="molecule type" value="Genomic_DNA"/>
</dbReference>
<protein>
    <submittedName>
        <fullName evidence="8">Checkpoint kinase</fullName>
    </submittedName>
</protein>
<keyword evidence="9" id="KW-1185">Reference proteome</keyword>
<reference evidence="8 9" key="1">
    <citation type="submission" date="2019-04" db="EMBL/GenBank/DDBJ databases">
        <title>Friends and foes A comparative genomics studyof 23 Aspergillus species from section Flavi.</title>
        <authorList>
            <consortium name="DOE Joint Genome Institute"/>
            <person name="Kjaerbolling I."/>
            <person name="Vesth T."/>
            <person name="Frisvad J.C."/>
            <person name="Nybo J.L."/>
            <person name="Theobald S."/>
            <person name="Kildgaard S."/>
            <person name="Isbrandt T."/>
            <person name="Kuo A."/>
            <person name="Sato A."/>
            <person name="Lyhne E.K."/>
            <person name="Kogle M.E."/>
            <person name="Wiebenga A."/>
            <person name="Kun R.S."/>
            <person name="Lubbers R.J."/>
            <person name="Makela M.R."/>
            <person name="Barry K."/>
            <person name="Chovatia M."/>
            <person name="Clum A."/>
            <person name="Daum C."/>
            <person name="Haridas S."/>
            <person name="He G."/>
            <person name="LaButti K."/>
            <person name="Lipzen A."/>
            <person name="Mondo S."/>
            <person name="Riley R."/>
            <person name="Salamov A."/>
            <person name="Simmons B.A."/>
            <person name="Magnuson J.K."/>
            <person name="Henrissat B."/>
            <person name="Mortensen U.H."/>
            <person name="Larsen T.O."/>
            <person name="Devries R.P."/>
            <person name="Grigoriev I.V."/>
            <person name="Machida M."/>
            <person name="Baker S.E."/>
            <person name="Andersen M.R."/>
        </authorList>
    </citation>
    <scope>NUCLEOTIDE SEQUENCE [LARGE SCALE GENOMIC DNA]</scope>
    <source>
        <strain evidence="8 9">IBT 29228</strain>
    </source>
</reference>
<keyword evidence="4 8" id="KW-0418">Kinase</keyword>
<evidence type="ECO:0000259" key="7">
    <source>
        <dbReference type="PROSITE" id="PS50011"/>
    </source>
</evidence>
<organism evidence="8 9">
    <name type="scientific">Aspergillus bertholletiae</name>
    <dbReference type="NCBI Taxonomy" id="1226010"/>
    <lineage>
        <taxon>Eukaryota</taxon>
        <taxon>Fungi</taxon>
        <taxon>Dikarya</taxon>
        <taxon>Ascomycota</taxon>
        <taxon>Pezizomycotina</taxon>
        <taxon>Eurotiomycetes</taxon>
        <taxon>Eurotiomycetidae</taxon>
        <taxon>Eurotiales</taxon>
        <taxon>Aspergillaceae</taxon>
        <taxon>Aspergillus</taxon>
        <taxon>Aspergillus subgen. Circumdati</taxon>
    </lineage>
</organism>
<sequence length="346" mass="38424">MALPFPTLPRHVWWILSLCAGICGWLLFDGNPTTKTRLAQYGWPCQVQATGSTATVFRCLAVNGTMYAMKRYRKRRMGVSEAAYVDSIKNEVRLAATIPSHPQILEILDFFAEDDRWYMVMPYVSTTLFDHTIGDQARALSADEVDCIFYQLVNGVAFLHQQRVVHLDLKLNNILITQDGEVKIIDFGQAQFVGRSAVAPSLTDPLGTPPNVPWEAYHGQGYDPFAADAWAVGIIYCQSMLPTVPWNLGETLQNSNPQFSLFASTPTPNGSQSTTAMDRDQVQATVEMILRHLPLPSRPLIGQLLDSDPANRVTAVERAFSDAWFQSLQERCPRSQSWARGVGGGG</sequence>
<feature type="domain" description="Protein kinase" evidence="7">
    <location>
        <begin position="42"/>
        <end position="325"/>
    </location>
</feature>
<dbReference type="GO" id="GO:0004674">
    <property type="term" value="F:protein serine/threonine kinase activity"/>
    <property type="evidence" value="ECO:0007669"/>
    <property type="project" value="UniProtKB-KW"/>
</dbReference>
<evidence type="ECO:0000256" key="4">
    <source>
        <dbReference type="ARBA" id="ARBA00022777"/>
    </source>
</evidence>
<keyword evidence="3" id="KW-0547">Nucleotide-binding</keyword>
<dbReference type="InterPro" id="IPR011009">
    <property type="entry name" value="Kinase-like_dom_sf"/>
</dbReference>
<dbReference type="GO" id="GO:0005634">
    <property type="term" value="C:nucleus"/>
    <property type="evidence" value="ECO:0007669"/>
    <property type="project" value="TreeGrafter"/>
</dbReference>
<evidence type="ECO:0000256" key="5">
    <source>
        <dbReference type="ARBA" id="ARBA00022840"/>
    </source>
</evidence>
<gene>
    <name evidence="8" type="ORF">BDV26DRAFT_284898</name>
</gene>
<keyword evidence="2" id="KW-0808">Transferase</keyword>
<dbReference type="AlphaFoldDB" id="A0A5N7AV30"/>
<feature type="chain" id="PRO_5024941671" evidence="6">
    <location>
        <begin position="25"/>
        <end position="346"/>
    </location>
</feature>
<keyword evidence="1" id="KW-0723">Serine/threonine-protein kinase</keyword>
<dbReference type="Gene3D" id="1.10.510.10">
    <property type="entry name" value="Transferase(Phosphotransferase) domain 1"/>
    <property type="match status" value="1"/>
</dbReference>
<evidence type="ECO:0000313" key="9">
    <source>
        <dbReference type="Proteomes" id="UP000326198"/>
    </source>
</evidence>
<dbReference type="OrthoDB" id="4062651at2759"/>
<keyword evidence="5" id="KW-0067">ATP-binding</keyword>
<proteinExistence type="predicted"/>
<dbReference type="InterPro" id="IPR008271">
    <property type="entry name" value="Ser/Thr_kinase_AS"/>
</dbReference>
<feature type="signal peptide" evidence="6">
    <location>
        <begin position="1"/>
        <end position="24"/>
    </location>
</feature>
<dbReference type="PANTHER" id="PTHR24345">
    <property type="entry name" value="SERINE/THREONINE-PROTEIN KINASE PLK"/>
    <property type="match status" value="1"/>
</dbReference>
<accession>A0A5N7AV30</accession>
<evidence type="ECO:0000256" key="3">
    <source>
        <dbReference type="ARBA" id="ARBA00022741"/>
    </source>
</evidence>
<evidence type="ECO:0000256" key="2">
    <source>
        <dbReference type="ARBA" id="ARBA00022679"/>
    </source>
</evidence>